<evidence type="ECO:0000256" key="2">
    <source>
        <dbReference type="SAM" id="Phobius"/>
    </source>
</evidence>
<organism evidence="3 4">
    <name type="scientific">Candidatus Uhrbacteria bacterium RIFCSPHIGHO2_12_FULL_60_25</name>
    <dbReference type="NCBI Taxonomy" id="1802399"/>
    <lineage>
        <taxon>Bacteria</taxon>
        <taxon>Candidatus Uhriibacteriota</taxon>
    </lineage>
</organism>
<dbReference type="EMBL" id="MGEH01000001">
    <property type="protein sequence ID" value="OGL79798.1"/>
    <property type="molecule type" value="Genomic_DNA"/>
</dbReference>
<sequence length="103" mass="11804">MPYVFTEVNKMLEKVTNVIYPIIMNSLKNPYLIAGAVVLTLLAFAFYWYEWRPTQIKKHCYYVSAELKDNLLPTADLQSPDSFSLSNKSARDNYNSCLNANGL</sequence>
<dbReference type="STRING" id="1802399.A3E39_03240"/>
<accession>A0A1F7UQ17</accession>
<feature type="transmembrane region" description="Helical" evidence="2">
    <location>
        <begin position="31"/>
        <end position="49"/>
    </location>
</feature>
<dbReference type="AlphaFoldDB" id="A0A1F7UQ17"/>
<name>A0A1F7UQ17_9BACT</name>
<comment type="caution">
    <text evidence="3">The sequence shown here is derived from an EMBL/GenBank/DDBJ whole genome shotgun (WGS) entry which is preliminary data.</text>
</comment>
<keyword evidence="2" id="KW-0472">Membrane</keyword>
<evidence type="ECO:0000313" key="4">
    <source>
        <dbReference type="Proteomes" id="UP000176603"/>
    </source>
</evidence>
<keyword evidence="2" id="KW-0812">Transmembrane</keyword>
<feature type="region of interest" description="Disordered" evidence="1">
    <location>
        <begin position="81"/>
        <end position="103"/>
    </location>
</feature>
<gene>
    <name evidence="3" type="ORF">A3E39_03240</name>
</gene>
<evidence type="ECO:0000256" key="1">
    <source>
        <dbReference type="SAM" id="MobiDB-lite"/>
    </source>
</evidence>
<protein>
    <submittedName>
        <fullName evidence="3">Uncharacterized protein</fullName>
    </submittedName>
</protein>
<reference evidence="3 4" key="1">
    <citation type="journal article" date="2016" name="Nat. Commun.">
        <title>Thousands of microbial genomes shed light on interconnected biogeochemical processes in an aquifer system.</title>
        <authorList>
            <person name="Anantharaman K."/>
            <person name="Brown C.T."/>
            <person name="Hug L.A."/>
            <person name="Sharon I."/>
            <person name="Castelle C.J."/>
            <person name="Probst A.J."/>
            <person name="Thomas B.C."/>
            <person name="Singh A."/>
            <person name="Wilkins M.J."/>
            <person name="Karaoz U."/>
            <person name="Brodie E.L."/>
            <person name="Williams K.H."/>
            <person name="Hubbard S.S."/>
            <person name="Banfield J.F."/>
        </authorList>
    </citation>
    <scope>NUCLEOTIDE SEQUENCE [LARGE SCALE GENOMIC DNA]</scope>
</reference>
<proteinExistence type="predicted"/>
<keyword evidence="2" id="KW-1133">Transmembrane helix</keyword>
<dbReference type="Proteomes" id="UP000176603">
    <property type="component" value="Unassembled WGS sequence"/>
</dbReference>
<evidence type="ECO:0000313" key="3">
    <source>
        <dbReference type="EMBL" id="OGL79798.1"/>
    </source>
</evidence>